<feature type="domain" description="Aldehyde oxidase/xanthine dehydrogenase a/b hammerhead" evidence="2">
    <location>
        <begin position="263"/>
        <end position="342"/>
    </location>
</feature>
<dbReference type="Gene3D" id="3.30.365.10">
    <property type="entry name" value="Aldehyde oxidase/xanthine dehydrogenase, molybdopterin binding domain"/>
    <property type="match status" value="4"/>
</dbReference>
<dbReference type="SMART" id="SM01008">
    <property type="entry name" value="Ald_Xan_dh_C"/>
    <property type="match status" value="1"/>
</dbReference>
<dbReference type="InterPro" id="IPR000674">
    <property type="entry name" value="Ald_Oxase/Xan_DH_a/b"/>
</dbReference>
<dbReference type="Proteomes" id="UP000199622">
    <property type="component" value="Unassembled WGS sequence"/>
</dbReference>
<dbReference type="InterPro" id="IPR008274">
    <property type="entry name" value="AldOxase/xan_DH_MoCoBD1"/>
</dbReference>
<evidence type="ECO:0000313" key="4">
    <source>
        <dbReference type="Proteomes" id="UP000199622"/>
    </source>
</evidence>
<evidence type="ECO:0000313" key="3">
    <source>
        <dbReference type="EMBL" id="SEC43131.1"/>
    </source>
</evidence>
<dbReference type="Gene3D" id="3.90.1170.50">
    <property type="entry name" value="Aldehyde oxidase/xanthine dehydrogenase, a/b hammerhead"/>
    <property type="match status" value="1"/>
</dbReference>
<name>A0A1H4SH23_9PSEU</name>
<feature type="region of interest" description="Disordered" evidence="1">
    <location>
        <begin position="17"/>
        <end position="44"/>
    </location>
</feature>
<dbReference type="InterPro" id="IPR052516">
    <property type="entry name" value="N-heterocyclic_Hydroxylase"/>
</dbReference>
<proteinExistence type="predicted"/>
<dbReference type="GO" id="GO:0016491">
    <property type="term" value="F:oxidoreductase activity"/>
    <property type="evidence" value="ECO:0007669"/>
    <property type="project" value="InterPro"/>
</dbReference>
<evidence type="ECO:0000256" key="1">
    <source>
        <dbReference type="SAM" id="MobiDB-lite"/>
    </source>
</evidence>
<dbReference type="STRING" id="208445.SAMN04489727_3726"/>
<evidence type="ECO:0000259" key="2">
    <source>
        <dbReference type="SMART" id="SM01008"/>
    </source>
</evidence>
<reference evidence="4" key="1">
    <citation type="submission" date="2016-10" db="EMBL/GenBank/DDBJ databases">
        <authorList>
            <person name="Varghese N."/>
            <person name="Submissions S."/>
        </authorList>
    </citation>
    <scope>NUCLEOTIDE SEQUENCE [LARGE SCALE GENOMIC DNA]</scope>
    <source>
        <strain evidence="4">DSM 44544</strain>
    </source>
</reference>
<organism evidence="3 4">
    <name type="scientific">Amycolatopsis tolypomycina</name>
    <dbReference type="NCBI Taxonomy" id="208445"/>
    <lineage>
        <taxon>Bacteria</taxon>
        <taxon>Bacillati</taxon>
        <taxon>Actinomycetota</taxon>
        <taxon>Actinomycetes</taxon>
        <taxon>Pseudonocardiales</taxon>
        <taxon>Pseudonocardiaceae</taxon>
        <taxon>Amycolatopsis</taxon>
    </lineage>
</organism>
<keyword evidence="4" id="KW-1185">Reference proteome</keyword>
<sequence length="775" mass="82476">MREPDYSALTHLAGVLSVARTPPPPSKGFPMARPTTEPPEPGQVGRRRFLTYLVAAPTLTVATKLTADAVAPASAEAVVPTLPQPAEILDLGDVLTLSCAPTAGMLVLELTADGRARLQLPRAEVGQGITTATAMLVAEELDLPLDRVDVVLSDARTELLFNQLTGGSNTMRSLYDPVRATAATARARMVAAAGARWGTDASRLSTRDGAVWAPDGRSASYGTLAGPASRTDLATGAIAPKAESAHTLVGTPTSRQDARAMVTGKQVYTLDLDVPGANPVMVRRPPTINGTVKKVNNEAAVRAMPGIIDIAVVKTGVAVMAETFGQALDGKNALDVTWGPGTVDGEDDETIKKKLRAAALPFVVPPLLTQYVDGEFDFAFAGHAPMESNSAVADVREDSATIWAGLKSPIVAKQTIAQELGLPENKVTVHVQQGGGSFGRRLFFDAALEAAHISKAMKKPVRLMWSRIDDMRHGRARAASYHRIRATFALGQVLTFEHRVASVETDWSHGLGEILTAFAAKLPVGGNLSFAQTVFLLTVKSPYNFGVTTQLLNEVPLKFHTSAWRSVYSANTRGAEEIMVDEIAKKLGKDPVAFRREFIKEPRQRAVLDKVAELGEWGKKMPAGFAQGVAVHGEYKSYTACLVELDARDPKHPRVTKATIAVDVGKPVNPRGIQAQMLGGLTDAISTTLTAGLHIDKGLPLEGSYSQFHYARQKNSPTDVTVHVMPANGSDIGGAGELGLPAPVGAIANAYARATGTKPRSFPITFPVDFDPFPR</sequence>
<dbReference type="EMBL" id="FNSO01000004">
    <property type="protein sequence ID" value="SEC43131.1"/>
    <property type="molecule type" value="Genomic_DNA"/>
</dbReference>
<dbReference type="SUPFAM" id="SSF56003">
    <property type="entry name" value="Molybdenum cofactor-binding domain"/>
    <property type="match status" value="2"/>
</dbReference>
<dbReference type="AlphaFoldDB" id="A0A1H4SH23"/>
<dbReference type="InterPro" id="IPR046867">
    <property type="entry name" value="AldOxase/xan_DH_MoCoBD2"/>
</dbReference>
<accession>A0A1H4SH23</accession>
<dbReference type="PIRSF" id="PIRSF036389">
    <property type="entry name" value="IOR_B"/>
    <property type="match status" value="1"/>
</dbReference>
<dbReference type="PANTHER" id="PTHR47495:SF1">
    <property type="entry name" value="BLL3820 PROTEIN"/>
    <property type="match status" value="1"/>
</dbReference>
<dbReference type="InterPro" id="IPR012368">
    <property type="entry name" value="OxRdtase_Mopterin-bd_su_IorB"/>
</dbReference>
<dbReference type="InterPro" id="IPR037165">
    <property type="entry name" value="AldOxase/xan_DH_Mopterin-bd_sf"/>
</dbReference>
<dbReference type="Pfam" id="PF20256">
    <property type="entry name" value="MoCoBD_2"/>
    <property type="match status" value="2"/>
</dbReference>
<dbReference type="PANTHER" id="PTHR47495">
    <property type="entry name" value="ALDEHYDE DEHYDROGENASE"/>
    <property type="match status" value="1"/>
</dbReference>
<gene>
    <name evidence="3" type="ORF">SAMN04489727_3726</name>
</gene>
<protein>
    <submittedName>
        <fullName evidence="3">Isoquinoline 1-oxidoreductase, beta subunit</fullName>
    </submittedName>
</protein>
<dbReference type="Pfam" id="PF02738">
    <property type="entry name" value="MoCoBD_1"/>
    <property type="match status" value="1"/>
</dbReference>